<evidence type="ECO:0000313" key="2">
    <source>
        <dbReference type="Proteomes" id="UP000295136"/>
    </source>
</evidence>
<dbReference type="AlphaFoldDB" id="A0A4R5FV15"/>
<protein>
    <recommendedName>
        <fullName evidence="3">TFIIB-type zinc ribbon-containing protein</fullName>
    </recommendedName>
</protein>
<proteinExistence type="predicted"/>
<accession>A0A4R5FV15</accession>
<comment type="caution">
    <text evidence="1">The sequence shown here is derived from an EMBL/GenBank/DDBJ whole genome shotgun (WGS) entry which is preliminary data.</text>
</comment>
<evidence type="ECO:0008006" key="3">
    <source>
        <dbReference type="Google" id="ProtNLM"/>
    </source>
</evidence>
<dbReference type="Proteomes" id="UP000295136">
    <property type="component" value="Unassembled WGS sequence"/>
</dbReference>
<name>A0A4R5FV15_9ACTN</name>
<reference evidence="1 2" key="1">
    <citation type="submission" date="2019-03" db="EMBL/GenBank/DDBJ databases">
        <title>Draft genome sequences of novel Actinobacteria.</title>
        <authorList>
            <person name="Sahin N."/>
            <person name="Ay H."/>
            <person name="Saygin H."/>
        </authorList>
    </citation>
    <scope>NUCLEOTIDE SEQUENCE [LARGE SCALE GENOMIC DNA]</scope>
    <source>
        <strain evidence="1 2">6K102</strain>
    </source>
</reference>
<dbReference type="EMBL" id="SMLD01000010">
    <property type="protein sequence ID" value="TDE58154.1"/>
    <property type="molecule type" value="Genomic_DNA"/>
</dbReference>
<gene>
    <name evidence="1" type="ORF">E1295_05960</name>
</gene>
<organism evidence="1 2">
    <name type="scientific">Nonomuraea mesophila</name>
    <dbReference type="NCBI Taxonomy" id="2530382"/>
    <lineage>
        <taxon>Bacteria</taxon>
        <taxon>Bacillati</taxon>
        <taxon>Actinomycetota</taxon>
        <taxon>Actinomycetes</taxon>
        <taxon>Streptosporangiales</taxon>
        <taxon>Streptosporangiaceae</taxon>
        <taxon>Nonomuraea</taxon>
    </lineage>
</organism>
<evidence type="ECO:0000313" key="1">
    <source>
        <dbReference type="EMBL" id="TDE58154.1"/>
    </source>
</evidence>
<dbReference type="RefSeq" id="WP_132628659.1">
    <property type="nucleotide sequence ID" value="NZ_SMLD01000010.1"/>
</dbReference>
<keyword evidence="2" id="KW-1185">Reference proteome</keyword>
<sequence length="179" mass="20107">MEGEQDGGHRFRDPGVRLWHFAKEILVRCPRCDGRALVAVRPDHRDGHRYAVGWLTAPHRLTCPACGHVAEWTPQPWRTGEGDAYFSSRGVFAVPALGGPDDPYFGLPLWLRRPCRGQVLWAYNVAHLEFMEAYVAATLRERPRPAGSQSLLERLPAWMKSAGNRDEVLAAIRALRDAA</sequence>